<feature type="domain" description="TadE-like" evidence="2">
    <location>
        <begin position="14"/>
        <end position="54"/>
    </location>
</feature>
<keyword evidence="1" id="KW-0812">Transmembrane</keyword>
<reference evidence="3 4" key="1">
    <citation type="submission" date="2019-12" db="EMBL/GenBank/DDBJ databases">
        <title>Genomic-based taxomic classification of the family Erythrobacteraceae.</title>
        <authorList>
            <person name="Xu L."/>
        </authorList>
    </citation>
    <scope>NUCLEOTIDE SEQUENCE [LARGE SCALE GENOMIC DNA]</scope>
    <source>
        <strain evidence="3 4">LMG 29518</strain>
    </source>
</reference>
<dbReference type="Pfam" id="PF07811">
    <property type="entry name" value="TadE"/>
    <property type="match status" value="1"/>
</dbReference>
<dbReference type="RefSeq" id="WP_160735565.1">
    <property type="nucleotide sequence ID" value="NZ_WTYT01000002.1"/>
</dbReference>
<dbReference type="InterPro" id="IPR012495">
    <property type="entry name" value="TadE-like_dom"/>
</dbReference>
<dbReference type="EMBL" id="WTYT01000002">
    <property type="protein sequence ID" value="MXO65133.1"/>
    <property type="molecule type" value="Genomic_DNA"/>
</dbReference>
<accession>A0A6I4T504</accession>
<sequence length="168" mass="17865">MQKFLRKLRSDEKGAALVEFALYTTLFFLAALPALDFGAFYLERSKLDEAVSAGSMVAFRNADSVAFDDLPNQVRALAEDANLTVTLKCNGVSGSCTNFSRSCSCLKTDGSYQPTGACGEPCGGGATGGSTSGYYLTIEARSSYEPLVLPGSVLSDTDLQREATVRLQ</sequence>
<keyword evidence="1" id="KW-0472">Membrane</keyword>
<evidence type="ECO:0000313" key="3">
    <source>
        <dbReference type="EMBL" id="MXO65133.1"/>
    </source>
</evidence>
<feature type="transmembrane region" description="Helical" evidence="1">
    <location>
        <begin position="20"/>
        <end position="42"/>
    </location>
</feature>
<dbReference type="AlphaFoldDB" id="A0A6I4T504"/>
<proteinExistence type="predicted"/>
<keyword evidence="1" id="KW-1133">Transmembrane helix</keyword>
<protein>
    <recommendedName>
        <fullName evidence="2">TadE-like domain-containing protein</fullName>
    </recommendedName>
</protein>
<evidence type="ECO:0000256" key="1">
    <source>
        <dbReference type="SAM" id="Phobius"/>
    </source>
</evidence>
<evidence type="ECO:0000313" key="4">
    <source>
        <dbReference type="Proteomes" id="UP000438476"/>
    </source>
</evidence>
<dbReference type="OrthoDB" id="7427484at2"/>
<dbReference type="Proteomes" id="UP000438476">
    <property type="component" value="Unassembled WGS sequence"/>
</dbReference>
<organism evidence="3 4">
    <name type="scientific">Altericroceibacterium endophyticum</name>
    <dbReference type="NCBI Taxonomy" id="1808508"/>
    <lineage>
        <taxon>Bacteria</taxon>
        <taxon>Pseudomonadati</taxon>
        <taxon>Pseudomonadota</taxon>
        <taxon>Alphaproteobacteria</taxon>
        <taxon>Sphingomonadales</taxon>
        <taxon>Erythrobacteraceae</taxon>
        <taxon>Altericroceibacterium</taxon>
    </lineage>
</organism>
<evidence type="ECO:0000259" key="2">
    <source>
        <dbReference type="Pfam" id="PF07811"/>
    </source>
</evidence>
<name>A0A6I4T504_9SPHN</name>
<gene>
    <name evidence="3" type="ORF">GRI91_05145</name>
</gene>
<keyword evidence="4" id="KW-1185">Reference proteome</keyword>
<comment type="caution">
    <text evidence="3">The sequence shown here is derived from an EMBL/GenBank/DDBJ whole genome shotgun (WGS) entry which is preliminary data.</text>
</comment>